<gene>
    <name evidence="5" type="ORF">BSL78_07739</name>
</gene>
<dbReference type="GO" id="GO:0031267">
    <property type="term" value="F:small GTPase binding"/>
    <property type="evidence" value="ECO:0007669"/>
    <property type="project" value="TreeGrafter"/>
</dbReference>
<feature type="compositionally biased region" description="Basic and acidic residues" evidence="3">
    <location>
        <begin position="11"/>
        <end position="20"/>
    </location>
</feature>
<dbReference type="InterPro" id="IPR009091">
    <property type="entry name" value="RCC1/BLIP-II"/>
</dbReference>
<feature type="region of interest" description="Disordered" evidence="3">
    <location>
        <begin position="357"/>
        <end position="602"/>
    </location>
</feature>
<feature type="compositionally biased region" description="Acidic residues" evidence="3">
    <location>
        <begin position="382"/>
        <end position="392"/>
    </location>
</feature>
<dbReference type="EMBL" id="MRZV01000218">
    <property type="protein sequence ID" value="PIK55369.1"/>
    <property type="molecule type" value="Genomic_DNA"/>
</dbReference>
<sequence length="602" mass="64548">MTGRWRLPKSATREGRRNEQEQLGLGHAERTDSPTLIETLKNKHIINAACGRTHSLCLTDEGTVYSFGDNRLGQLGIGCQSASVGTPCKIDYHSFPIVQVACGGEFSMILDCKGNLHSFGCQEYSQLGHNSNGKFAVKGTKTSSQNVTSPRKLVLYVEKQRDGQVKTLDNIVMKDVSCGGNHTVAMDMQARIFTWGFGGYGRLGHGDPRDEPVPRALKFFEPSFSGRVAGKIRTGSSYSMVVATNGQLYFWGQTKSTGEATMYPKPIHDLSGWNIRSVGCSNSSIVIAADDSVISWGPSPTYGELGYGENASRSSTHAQKAKPLEGCHVYKVACGMGHTLMIARDVSEEDKVKLSHIPIFDPRQPQSIPGTPYIPKPPPVEEKEEEEEEEEKKEESKDEEITSDAKSATSNDMESSHAGSANSENEGNATKQVTDGTTSTPEASNTPKEEKEAVQTNSGEVKTESKDETTKTSSDDSPVLPPAEAAKVETGNQEPEAIQTAVIVPNPVKSTDDSLPVIGNGSMAQAELPPPASEPLNLTMGQAGAAVTEDATKTANNLPPPPPISNAHQNSLPQIGASEDATAKTKKQEPDRQSSNGTVPSM</sequence>
<feature type="region of interest" description="Disordered" evidence="3">
    <location>
        <begin position="1"/>
        <end position="29"/>
    </location>
</feature>
<keyword evidence="1" id="KW-0677">Repeat</keyword>
<feature type="repeat" description="RCC1" evidence="2">
    <location>
        <begin position="62"/>
        <end position="113"/>
    </location>
</feature>
<evidence type="ECO:0000259" key="4">
    <source>
        <dbReference type="Pfam" id="PF25390"/>
    </source>
</evidence>
<dbReference type="PANTHER" id="PTHR46207">
    <property type="entry name" value="PROTEIN RCC2"/>
    <property type="match status" value="1"/>
</dbReference>
<evidence type="ECO:0000256" key="3">
    <source>
        <dbReference type="SAM" id="MobiDB-lite"/>
    </source>
</evidence>
<evidence type="ECO:0000313" key="6">
    <source>
        <dbReference type="Proteomes" id="UP000230750"/>
    </source>
</evidence>
<proteinExistence type="predicted"/>
<feature type="repeat" description="RCC1" evidence="2">
    <location>
        <begin position="291"/>
        <end position="345"/>
    </location>
</feature>
<dbReference type="AlphaFoldDB" id="A0A2G8L515"/>
<dbReference type="PROSITE" id="PS50012">
    <property type="entry name" value="RCC1_3"/>
    <property type="match status" value="5"/>
</dbReference>
<keyword evidence="6" id="KW-1185">Reference proteome</keyword>
<dbReference type="InterPro" id="IPR058923">
    <property type="entry name" value="RCC1-like_dom"/>
</dbReference>
<evidence type="ECO:0000256" key="2">
    <source>
        <dbReference type="PROSITE-ProRule" id="PRU00235"/>
    </source>
</evidence>
<feature type="repeat" description="RCC1" evidence="2">
    <location>
        <begin position="9"/>
        <end position="61"/>
    </location>
</feature>
<dbReference type="Gene3D" id="2.130.10.30">
    <property type="entry name" value="Regulator of chromosome condensation 1/beta-lactamase-inhibitor protein II"/>
    <property type="match status" value="2"/>
</dbReference>
<dbReference type="SUPFAM" id="SSF50985">
    <property type="entry name" value="RCC1/BLIP-II"/>
    <property type="match status" value="1"/>
</dbReference>
<dbReference type="PANTHER" id="PTHR46207:SF1">
    <property type="entry name" value="PROTEIN RCC2"/>
    <property type="match status" value="1"/>
</dbReference>
<dbReference type="InterPro" id="IPR000408">
    <property type="entry name" value="Reg_chr_condens"/>
</dbReference>
<evidence type="ECO:0000256" key="1">
    <source>
        <dbReference type="ARBA" id="ARBA00022737"/>
    </source>
</evidence>
<feature type="repeat" description="RCC1" evidence="2">
    <location>
        <begin position="190"/>
        <end position="245"/>
    </location>
</feature>
<dbReference type="InterPro" id="IPR028641">
    <property type="entry name" value="RCC2"/>
</dbReference>
<feature type="compositionally biased region" description="Basic and acidic residues" evidence="3">
    <location>
        <begin position="581"/>
        <end position="592"/>
    </location>
</feature>
<accession>A0A2G8L515</accession>
<dbReference type="Pfam" id="PF25390">
    <property type="entry name" value="WD40_RLD"/>
    <property type="match status" value="1"/>
</dbReference>
<protein>
    <recommendedName>
        <fullName evidence="4">RCC1-like domain-containing protein</fullName>
    </recommendedName>
</protein>
<dbReference type="Proteomes" id="UP000230750">
    <property type="component" value="Unassembled WGS sequence"/>
</dbReference>
<reference evidence="5 6" key="1">
    <citation type="journal article" date="2017" name="PLoS Biol.">
        <title>The sea cucumber genome provides insights into morphological evolution and visceral regeneration.</title>
        <authorList>
            <person name="Zhang X."/>
            <person name="Sun L."/>
            <person name="Yuan J."/>
            <person name="Sun Y."/>
            <person name="Gao Y."/>
            <person name="Zhang L."/>
            <person name="Li S."/>
            <person name="Dai H."/>
            <person name="Hamel J.F."/>
            <person name="Liu C."/>
            <person name="Yu Y."/>
            <person name="Liu S."/>
            <person name="Lin W."/>
            <person name="Guo K."/>
            <person name="Jin S."/>
            <person name="Xu P."/>
            <person name="Storey K.B."/>
            <person name="Huan P."/>
            <person name="Zhang T."/>
            <person name="Zhou Y."/>
            <person name="Zhang J."/>
            <person name="Lin C."/>
            <person name="Li X."/>
            <person name="Xing L."/>
            <person name="Huo D."/>
            <person name="Sun M."/>
            <person name="Wang L."/>
            <person name="Mercier A."/>
            <person name="Li F."/>
            <person name="Yang H."/>
            <person name="Xiang J."/>
        </authorList>
    </citation>
    <scope>NUCLEOTIDE SEQUENCE [LARGE SCALE GENOMIC DNA]</scope>
    <source>
        <strain evidence="5">Shaxun</strain>
        <tissue evidence="5">Muscle</tissue>
    </source>
</reference>
<evidence type="ECO:0000313" key="5">
    <source>
        <dbReference type="EMBL" id="PIK55369.1"/>
    </source>
</evidence>
<feature type="compositionally biased region" description="Polar residues" evidence="3">
    <location>
        <begin position="593"/>
        <end position="602"/>
    </location>
</feature>
<dbReference type="PRINTS" id="PR00633">
    <property type="entry name" value="RCCNDNSATION"/>
</dbReference>
<organism evidence="5 6">
    <name type="scientific">Stichopus japonicus</name>
    <name type="common">Sea cucumber</name>
    <dbReference type="NCBI Taxonomy" id="307972"/>
    <lineage>
        <taxon>Eukaryota</taxon>
        <taxon>Metazoa</taxon>
        <taxon>Echinodermata</taxon>
        <taxon>Eleutherozoa</taxon>
        <taxon>Echinozoa</taxon>
        <taxon>Holothuroidea</taxon>
        <taxon>Aspidochirotacea</taxon>
        <taxon>Aspidochirotida</taxon>
        <taxon>Stichopodidae</taxon>
        <taxon>Apostichopus</taxon>
    </lineage>
</organism>
<dbReference type="OrthoDB" id="297375at2759"/>
<dbReference type="PROSITE" id="PS00626">
    <property type="entry name" value="RCC1_2"/>
    <property type="match status" value="1"/>
</dbReference>
<feature type="domain" description="RCC1-like" evidence="4">
    <location>
        <begin position="18"/>
        <end position="343"/>
    </location>
</feature>
<feature type="compositionally biased region" description="Polar residues" evidence="3">
    <location>
        <begin position="404"/>
        <end position="446"/>
    </location>
</feature>
<feature type="compositionally biased region" description="Basic and acidic residues" evidence="3">
    <location>
        <begin position="461"/>
        <end position="474"/>
    </location>
</feature>
<feature type="repeat" description="RCC1" evidence="2">
    <location>
        <begin position="114"/>
        <end position="189"/>
    </location>
</feature>
<dbReference type="GO" id="GO:0016020">
    <property type="term" value="C:membrane"/>
    <property type="evidence" value="ECO:0007669"/>
    <property type="project" value="TreeGrafter"/>
</dbReference>
<dbReference type="STRING" id="307972.A0A2G8L515"/>
<comment type="caution">
    <text evidence="5">The sequence shown here is derived from an EMBL/GenBank/DDBJ whole genome shotgun (WGS) entry which is preliminary data.</text>
</comment>
<name>A0A2G8L515_STIJA</name>